<dbReference type="KEGG" id="eus:EUTSA_v10005462mg"/>
<dbReference type="PANTHER" id="PTHR34778:SF6">
    <property type="entry name" value="SHUGOSHIN C-TERMINAL DOMAIN-CONTAINING PROTEIN"/>
    <property type="match status" value="1"/>
</dbReference>
<dbReference type="Proteomes" id="UP000030689">
    <property type="component" value="Unassembled WGS sequence"/>
</dbReference>
<feature type="compositionally biased region" description="Basic residues" evidence="2">
    <location>
        <begin position="260"/>
        <end position="283"/>
    </location>
</feature>
<sequence>MKTTALKKAYAEIILNTTKESAARVMVSDRKSARFHHDLCGTKDEALRLLVRLKQMIDAKKIEGEITSTNQQRQIDVLEAQLQEAEDIITDLRSELRWVRDRLEKAKVYDSQVRNAVNKEEETIPAQKADSEVVVVGTLHPNQEVADTCLSVVNDPLPDLSSLHDVECENDEKKFDGLSVNAFKGSDACESEVEANIISKKLELSRNGCTHRIHALERKVLERNSSSSANEAEQGINEKDSEENLSSEVLTKPSNALGIKKTRKSHKLRRRRKRRWGKPKAKSVRSQIQLIKPCQSQSNLIKPLHRLDPGLTSVKSNVDPTSGSTN</sequence>
<dbReference type="EMBL" id="KI517748">
    <property type="protein sequence ID" value="ESQ32651.1"/>
    <property type="molecule type" value="Genomic_DNA"/>
</dbReference>
<dbReference type="STRING" id="72664.V4MMD0"/>
<evidence type="ECO:0000313" key="3">
    <source>
        <dbReference type="EMBL" id="ESQ32651.1"/>
    </source>
</evidence>
<evidence type="ECO:0000256" key="2">
    <source>
        <dbReference type="SAM" id="MobiDB-lite"/>
    </source>
</evidence>
<evidence type="ECO:0000313" key="4">
    <source>
        <dbReference type="Proteomes" id="UP000030689"/>
    </source>
</evidence>
<feature type="region of interest" description="Disordered" evidence="2">
    <location>
        <begin position="223"/>
        <end position="286"/>
    </location>
</feature>
<feature type="non-terminal residue" evidence="3">
    <location>
        <position position="326"/>
    </location>
</feature>
<keyword evidence="4" id="KW-1185">Reference proteome</keyword>
<keyword evidence="1" id="KW-0175">Coiled coil</keyword>
<name>V4MMD0_EUTSA</name>
<dbReference type="PANTHER" id="PTHR34778">
    <property type="entry name" value="OS02G0580700 PROTEIN"/>
    <property type="match status" value="1"/>
</dbReference>
<protein>
    <submittedName>
        <fullName evidence="3">Uncharacterized protein</fullName>
    </submittedName>
</protein>
<dbReference type="Gramene" id="ESQ32651">
    <property type="protein sequence ID" value="ESQ32651"/>
    <property type="gene ID" value="EUTSA_v10005462mg"/>
</dbReference>
<feature type="compositionally biased region" description="Low complexity" evidence="2">
    <location>
        <begin position="224"/>
        <end position="233"/>
    </location>
</feature>
<accession>V4MMD0</accession>
<dbReference type="AlphaFoldDB" id="V4MMD0"/>
<organism evidence="3 4">
    <name type="scientific">Eutrema salsugineum</name>
    <name type="common">Saltwater cress</name>
    <name type="synonym">Sisymbrium salsugineum</name>
    <dbReference type="NCBI Taxonomy" id="72664"/>
    <lineage>
        <taxon>Eukaryota</taxon>
        <taxon>Viridiplantae</taxon>
        <taxon>Streptophyta</taxon>
        <taxon>Embryophyta</taxon>
        <taxon>Tracheophyta</taxon>
        <taxon>Spermatophyta</taxon>
        <taxon>Magnoliopsida</taxon>
        <taxon>eudicotyledons</taxon>
        <taxon>Gunneridae</taxon>
        <taxon>Pentapetalae</taxon>
        <taxon>rosids</taxon>
        <taxon>malvids</taxon>
        <taxon>Brassicales</taxon>
        <taxon>Brassicaceae</taxon>
        <taxon>Eutremeae</taxon>
        <taxon>Eutrema</taxon>
    </lineage>
</organism>
<feature type="compositionally biased region" description="Polar residues" evidence="2">
    <location>
        <begin position="313"/>
        <end position="326"/>
    </location>
</feature>
<feature type="coiled-coil region" evidence="1">
    <location>
        <begin position="43"/>
        <end position="102"/>
    </location>
</feature>
<reference evidence="3 4" key="1">
    <citation type="journal article" date="2013" name="Front. Plant Sci.">
        <title>The Reference Genome of the Halophytic Plant Eutrema salsugineum.</title>
        <authorList>
            <person name="Yang R."/>
            <person name="Jarvis D.E."/>
            <person name="Chen H."/>
            <person name="Beilstein M.A."/>
            <person name="Grimwood J."/>
            <person name="Jenkins J."/>
            <person name="Shu S."/>
            <person name="Prochnik S."/>
            <person name="Xin M."/>
            <person name="Ma C."/>
            <person name="Schmutz J."/>
            <person name="Wing R.A."/>
            <person name="Mitchell-Olds T."/>
            <person name="Schumaker K.S."/>
            <person name="Wang X."/>
        </authorList>
    </citation>
    <scope>NUCLEOTIDE SEQUENCE [LARGE SCALE GENOMIC DNA]</scope>
</reference>
<feature type="region of interest" description="Disordered" evidence="2">
    <location>
        <begin position="307"/>
        <end position="326"/>
    </location>
</feature>
<evidence type="ECO:0000256" key="1">
    <source>
        <dbReference type="SAM" id="Coils"/>
    </source>
</evidence>
<proteinExistence type="predicted"/>
<gene>
    <name evidence="3" type="ORF">EUTSA_v10005462mg</name>
</gene>
<dbReference type="eggNOG" id="ENOG502RVJR">
    <property type="taxonomic scope" value="Eukaryota"/>
</dbReference>